<dbReference type="InterPro" id="IPR047691">
    <property type="entry name" value="PelF-like"/>
</dbReference>
<dbReference type="Pfam" id="PF00534">
    <property type="entry name" value="Glycos_transf_1"/>
    <property type="match status" value="1"/>
</dbReference>
<dbReference type="SUPFAM" id="SSF53756">
    <property type="entry name" value="UDP-Glycosyltransferase/glycogen phosphorylase"/>
    <property type="match status" value="1"/>
</dbReference>
<reference evidence="3" key="1">
    <citation type="submission" date="2022-01" db="EMBL/GenBank/DDBJ databases">
        <authorList>
            <person name="Criscuolo A."/>
        </authorList>
    </citation>
    <scope>NUCLEOTIDE SEQUENCE</scope>
    <source>
        <strain evidence="3">CIP111893</strain>
    </source>
</reference>
<feature type="domain" description="Glycosyl transferase family 1" evidence="1">
    <location>
        <begin position="284"/>
        <end position="447"/>
    </location>
</feature>
<dbReference type="PANTHER" id="PTHR12526">
    <property type="entry name" value="GLYCOSYLTRANSFERASE"/>
    <property type="match status" value="1"/>
</dbReference>
<dbReference type="RefSeq" id="WP_236344763.1">
    <property type="nucleotide sequence ID" value="NZ_CAKMMF010000029.1"/>
</dbReference>
<evidence type="ECO:0000313" key="3">
    <source>
        <dbReference type="EMBL" id="CAH1218024.1"/>
    </source>
</evidence>
<organism evidence="3 4">
    <name type="scientific">Paenibacillus plantiphilus</name>
    <dbReference type="NCBI Taxonomy" id="2905650"/>
    <lineage>
        <taxon>Bacteria</taxon>
        <taxon>Bacillati</taxon>
        <taxon>Bacillota</taxon>
        <taxon>Bacilli</taxon>
        <taxon>Bacillales</taxon>
        <taxon>Paenibacillaceae</taxon>
        <taxon>Paenibacillus</taxon>
    </lineage>
</organism>
<name>A0ABM9CNQ2_9BACL</name>
<feature type="domain" description="DUF3492" evidence="2">
    <location>
        <begin position="1"/>
        <end position="259"/>
    </location>
</feature>
<dbReference type="InterPro" id="IPR001296">
    <property type="entry name" value="Glyco_trans_1"/>
</dbReference>
<evidence type="ECO:0000313" key="4">
    <source>
        <dbReference type="Proteomes" id="UP000838686"/>
    </source>
</evidence>
<dbReference type="Pfam" id="PF11997">
    <property type="entry name" value="DUF3492"/>
    <property type="match status" value="1"/>
</dbReference>
<dbReference type="PANTHER" id="PTHR12526:SF608">
    <property type="entry name" value="PELF"/>
    <property type="match status" value="1"/>
</dbReference>
<gene>
    <name evidence="3" type="ORF">PAECIP111893_04348</name>
</gene>
<evidence type="ECO:0008006" key="5">
    <source>
        <dbReference type="Google" id="ProtNLM"/>
    </source>
</evidence>
<comment type="caution">
    <text evidence="3">The sequence shown here is derived from an EMBL/GenBank/DDBJ whole genome shotgun (WGS) entry which is preliminary data.</text>
</comment>
<dbReference type="InterPro" id="IPR022622">
    <property type="entry name" value="DUF3492"/>
</dbReference>
<protein>
    <recommendedName>
        <fullName evidence="5">Glycosyl transferase</fullName>
    </recommendedName>
</protein>
<dbReference type="Gene3D" id="3.40.50.2000">
    <property type="entry name" value="Glycogen Phosphorylase B"/>
    <property type="match status" value="2"/>
</dbReference>
<dbReference type="NCBIfam" id="NF038011">
    <property type="entry name" value="PelF"/>
    <property type="match status" value="1"/>
</dbReference>
<accession>A0ABM9CNQ2</accession>
<evidence type="ECO:0000259" key="2">
    <source>
        <dbReference type="Pfam" id="PF11997"/>
    </source>
</evidence>
<proteinExistence type="predicted"/>
<dbReference type="Proteomes" id="UP000838686">
    <property type="component" value="Unassembled WGS sequence"/>
</dbReference>
<keyword evidence="4" id="KW-1185">Reference proteome</keyword>
<dbReference type="EMBL" id="CAKMMF010000029">
    <property type="protein sequence ID" value="CAH1218024.1"/>
    <property type="molecule type" value="Genomic_DNA"/>
</dbReference>
<evidence type="ECO:0000259" key="1">
    <source>
        <dbReference type="Pfam" id="PF00534"/>
    </source>
</evidence>
<sequence>MKICIVAEGSYPYVTGGVSSWIHSLITSMPQHQFIIYAIGAEERNRGNFKYTMLDNVVEVKESFLDVYLREEDCWGRSFHLSAQERQALQLLIAGDPGTDWQKLFQLLRDQRWKTPTEFLMSHDYFDVLSELCRERYEQLPFREMFWTVRSMLLPLMQLLREPIPEADIYHAVSTGYAGVIASFGKERYGKPMLLTEHGIYSREREEEIIKADWVKGYFKDIWIQFFYGLSHCAYNCADEVITLFKRNQEIEIELGCPADKITIIPNGVRVSDYEGLPAKGPDDPEIHIGAIVRVVPIKDIKTMLACFALVKRELPQAVFTIMGPYDDDMEYYEECLELLKLLDAKDIHFTGSVNIKSYIGKMDVIVLTSISEGQPLAILEALAAGKPCVTTDVGSCRELLHGRDDSFGPAGFVAPVMNEEELAAAIISLCRNDKLRMELGSNGKQRMSAEYTHDMFITRYDALYHSLFAKGEQPIGRHRLST</sequence>